<dbReference type="InterPro" id="IPR012677">
    <property type="entry name" value="Nucleotide-bd_a/b_plait_sf"/>
</dbReference>
<reference evidence="5" key="1">
    <citation type="submission" date="2018-10" db="EMBL/GenBank/DDBJ databases">
        <title>Effector identification in a new, highly contiguous assembly of the strawberry crown rot pathogen Phytophthora cactorum.</title>
        <authorList>
            <person name="Armitage A.D."/>
            <person name="Nellist C.F."/>
            <person name="Bates H."/>
            <person name="Vickerstaff R.J."/>
            <person name="Harrison R.J."/>
        </authorList>
    </citation>
    <scope>NUCLEOTIDE SEQUENCE</scope>
    <source>
        <strain evidence="5">15-7</strain>
        <strain evidence="6">4032</strain>
        <strain evidence="7">4040</strain>
        <strain evidence="8">P415</strain>
        <strain evidence="9">P421</strain>
    </source>
</reference>
<evidence type="ECO:0000313" key="6">
    <source>
        <dbReference type="EMBL" id="KAG2927294.1"/>
    </source>
</evidence>
<evidence type="ECO:0000256" key="2">
    <source>
        <dbReference type="PROSITE-ProRule" id="PRU00176"/>
    </source>
</evidence>
<dbReference type="GO" id="GO:0003729">
    <property type="term" value="F:mRNA binding"/>
    <property type="evidence" value="ECO:0007669"/>
    <property type="project" value="TreeGrafter"/>
</dbReference>
<evidence type="ECO:0000313" key="10">
    <source>
        <dbReference type="Proteomes" id="UP000735874"/>
    </source>
</evidence>
<dbReference type="Gene3D" id="3.30.70.330">
    <property type="match status" value="1"/>
</dbReference>
<dbReference type="Proteomes" id="UP000736787">
    <property type="component" value="Unassembled WGS sequence"/>
</dbReference>
<evidence type="ECO:0000256" key="3">
    <source>
        <dbReference type="SAM" id="MobiDB-lite"/>
    </source>
</evidence>
<accession>A0A8T1KWA8</accession>
<evidence type="ECO:0000313" key="8">
    <source>
        <dbReference type="EMBL" id="KAG2986624.1"/>
    </source>
</evidence>
<dbReference type="SMART" id="SM01218">
    <property type="entry name" value="FoP_duplication"/>
    <property type="match status" value="1"/>
</dbReference>
<evidence type="ECO:0000256" key="1">
    <source>
        <dbReference type="ARBA" id="ARBA00022884"/>
    </source>
</evidence>
<dbReference type="EMBL" id="RCML01000188">
    <property type="protein sequence ID" value="KAG2986624.1"/>
    <property type="molecule type" value="Genomic_DNA"/>
</dbReference>
<organism evidence="5 10">
    <name type="scientific">Phytophthora cactorum</name>
    <dbReference type="NCBI Taxonomy" id="29920"/>
    <lineage>
        <taxon>Eukaryota</taxon>
        <taxon>Sar</taxon>
        <taxon>Stramenopiles</taxon>
        <taxon>Oomycota</taxon>
        <taxon>Peronosporomycetes</taxon>
        <taxon>Peronosporales</taxon>
        <taxon>Peronosporaceae</taxon>
        <taxon>Phytophthora</taxon>
    </lineage>
</organism>
<name>A0A8T1KWA8_9STRA</name>
<keyword evidence="1 2" id="KW-0694">RNA-binding</keyword>
<protein>
    <recommendedName>
        <fullName evidence="4">RRM domain-containing protein</fullName>
    </recommendedName>
</protein>
<dbReference type="Proteomes" id="UP000735874">
    <property type="component" value="Unassembled WGS sequence"/>
</dbReference>
<dbReference type="SMART" id="SM00360">
    <property type="entry name" value="RRM"/>
    <property type="match status" value="1"/>
</dbReference>
<feature type="region of interest" description="Disordered" evidence="3">
    <location>
        <begin position="267"/>
        <end position="323"/>
    </location>
</feature>
<dbReference type="InterPro" id="IPR035979">
    <property type="entry name" value="RBD_domain_sf"/>
</dbReference>
<gene>
    <name evidence="5" type="ORF">PC113_g8534</name>
    <name evidence="6" type="ORF">PC115_g7596</name>
    <name evidence="7" type="ORF">PC117_g8775</name>
    <name evidence="8" type="ORF">PC118_g7711</name>
    <name evidence="9" type="ORF">PC129_g6324</name>
</gene>
<dbReference type="EMBL" id="RCMV01000161">
    <property type="protein sequence ID" value="KAG3222993.1"/>
    <property type="molecule type" value="Genomic_DNA"/>
</dbReference>
<feature type="compositionally biased region" description="Basic residues" evidence="3">
    <location>
        <begin position="132"/>
        <end position="148"/>
    </location>
</feature>
<dbReference type="EMBL" id="RCMG01000202">
    <property type="protein sequence ID" value="KAG2859872.1"/>
    <property type="molecule type" value="Genomic_DNA"/>
</dbReference>
<dbReference type="PANTHER" id="PTHR19965">
    <property type="entry name" value="RNA AND EXPORT FACTOR BINDING PROTEIN"/>
    <property type="match status" value="1"/>
</dbReference>
<dbReference type="PROSITE" id="PS50102">
    <property type="entry name" value="RRM"/>
    <property type="match status" value="1"/>
</dbReference>
<feature type="compositionally biased region" description="Basic and acidic residues" evidence="3">
    <location>
        <begin position="299"/>
        <end position="310"/>
    </location>
</feature>
<evidence type="ECO:0000313" key="7">
    <source>
        <dbReference type="EMBL" id="KAG2945045.1"/>
    </source>
</evidence>
<feature type="compositionally biased region" description="Basic and acidic residues" evidence="3">
    <location>
        <begin position="12"/>
        <end position="21"/>
    </location>
</feature>
<comment type="caution">
    <text evidence="5">The sequence shown here is derived from an EMBL/GenBank/DDBJ whole genome shotgun (WGS) entry which is preliminary data.</text>
</comment>
<feature type="compositionally biased region" description="Acidic residues" evidence="3">
    <location>
        <begin position="114"/>
        <end position="125"/>
    </location>
</feature>
<dbReference type="GO" id="GO:0006406">
    <property type="term" value="P:mRNA export from nucleus"/>
    <property type="evidence" value="ECO:0007669"/>
    <property type="project" value="TreeGrafter"/>
</dbReference>
<feature type="region of interest" description="Disordered" evidence="3">
    <location>
        <begin position="1"/>
        <end position="163"/>
    </location>
</feature>
<dbReference type="EMBL" id="RCMK01000194">
    <property type="protein sequence ID" value="KAG2945045.1"/>
    <property type="molecule type" value="Genomic_DNA"/>
</dbReference>
<dbReference type="AlphaFoldDB" id="A0A8T1KWA8"/>
<dbReference type="PANTHER" id="PTHR19965:SF35">
    <property type="entry name" value="RNA ANNEALING PROTEIN YRA1"/>
    <property type="match status" value="1"/>
</dbReference>
<dbReference type="VEuPathDB" id="FungiDB:PC110_g9559"/>
<dbReference type="Pfam" id="PF13865">
    <property type="entry name" value="FoP_duplication"/>
    <property type="match status" value="1"/>
</dbReference>
<dbReference type="SUPFAM" id="SSF54928">
    <property type="entry name" value="RNA-binding domain, RBD"/>
    <property type="match status" value="1"/>
</dbReference>
<dbReference type="Proteomes" id="UP000760860">
    <property type="component" value="Unassembled WGS sequence"/>
</dbReference>
<dbReference type="Pfam" id="PF00076">
    <property type="entry name" value="RRM_1"/>
    <property type="match status" value="1"/>
</dbReference>
<evidence type="ECO:0000313" key="5">
    <source>
        <dbReference type="EMBL" id="KAG2859872.1"/>
    </source>
</evidence>
<feature type="compositionally biased region" description="Basic residues" evidence="3">
    <location>
        <begin position="1"/>
        <end position="11"/>
    </location>
</feature>
<dbReference type="Proteomes" id="UP000697107">
    <property type="component" value="Unassembled WGS sequence"/>
</dbReference>
<evidence type="ECO:0000259" key="4">
    <source>
        <dbReference type="PROSITE" id="PS50102"/>
    </source>
</evidence>
<dbReference type="Proteomes" id="UP000774804">
    <property type="component" value="Unassembled WGS sequence"/>
</dbReference>
<dbReference type="InterPro" id="IPR000504">
    <property type="entry name" value="RRM_dom"/>
</dbReference>
<dbReference type="InterPro" id="IPR025715">
    <property type="entry name" value="FoP_C"/>
</dbReference>
<dbReference type="CDD" id="cd12418">
    <property type="entry name" value="RRM_Aly_REF_like"/>
    <property type="match status" value="1"/>
</dbReference>
<evidence type="ECO:0000313" key="9">
    <source>
        <dbReference type="EMBL" id="KAG3222993.1"/>
    </source>
</evidence>
<dbReference type="EMBL" id="RCMI01000186">
    <property type="protein sequence ID" value="KAG2927294.1"/>
    <property type="molecule type" value="Genomic_DNA"/>
</dbReference>
<sequence length="323" mass="35749">MKRFSIRCRLKVARDSRDNRPPKRKSIRGSLVEETRSLSPPFTPKRPSQMSSILASLDMSLDDLIARKKTKATNPASRPAKANKDKEPAGPIRSGRRRNRSRNQPYSRSRGSNDDDMDIDLDDSSDSGNNRSGKKRSVVVKKPGKGGKKGGSSILSRLGGKDAASPGTKILVKNLKFDILEEEVRELFGTVGEVSKAEIVYDRSGRSKGIARVWFTRRSDADKAIKQYDGRTLDGQPMQIALDSDRNVRNGLFGTALERDGKDVKFKVSFGGGNDNEQSKGRRNKRRGRGNDRGTQGGRGKESAPSKTTEDLDNEMDTYMKDA</sequence>
<dbReference type="GO" id="GO:0005634">
    <property type="term" value="C:nucleus"/>
    <property type="evidence" value="ECO:0007669"/>
    <property type="project" value="TreeGrafter"/>
</dbReference>
<feature type="domain" description="RRM" evidence="4">
    <location>
        <begin position="168"/>
        <end position="245"/>
    </location>
</feature>
<proteinExistence type="predicted"/>
<dbReference type="InterPro" id="IPR051229">
    <property type="entry name" value="ALYREF_mRNA_export"/>
</dbReference>